<dbReference type="EMBL" id="JBHSSW010000012">
    <property type="protein sequence ID" value="MFC6198663.1"/>
    <property type="molecule type" value="Genomic_DNA"/>
</dbReference>
<feature type="signal peptide" evidence="1">
    <location>
        <begin position="1"/>
        <end position="26"/>
    </location>
</feature>
<dbReference type="Gene3D" id="3.30.70.2970">
    <property type="entry name" value="Protein of unknown function (DUF541), domain 2"/>
    <property type="match status" value="1"/>
</dbReference>
<dbReference type="RefSeq" id="WP_377379060.1">
    <property type="nucleotide sequence ID" value="NZ_JBHSSW010000012.1"/>
</dbReference>
<dbReference type="Pfam" id="PF04402">
    <property type="entry name" value="SIMPL"/>
    <property type="match status" value="1"/>
</dbReference>
<dbReference type="PANTHER" id="PTHR34387:SF1">
    <property type="entry name" value="PERIPLASMIC IMMUNOGENIC PROTEIN"/>
    <property type="match status" value="1"/>
</dbReference>
<name>A0ABW1SBL6_9PROT</name>
<accession>A0ABW1SBL6</accession>
<dbReference type="PROSITE" id="PS51257">
    <property type="entry name" value="PROKAR_LIPOPROTEIN"/>
    <property type="match status" value="1"/>
</dbReference>
<evidence type="ECO:0000313" key="2">
    <source>
        <dbReference type="EMBL" id="MFC6198663.1"/>
    </source>
</evidence>
<reference evidence="3" key="1">
    <citation type="journal article" date="2019" name="Int. J. Syst. Evol. Microbiol.">
        <title>The Global Catalogue of Microorganisms (GCM) 10K type strain sequencing project: providing services to taxonomists for standard genome sequencing and annotation.</title>
        <authorList>
            <consortium name="The Broad Institute Genomics Platform"/>
            <consortium name="The Broad Institute Genome Sequencing Center for Infectious Disease"/>
            <person name="Wu L."/>
            <person name="Ma J."/>
        </authorList>
    </citation>
    <scope>NUCLEOTIDE SEQUENCE [LARGE SCALE GENOMIC DNA]</scope>
    <source>
        <strain evidence="3">CGMCC-1.15741</strain>
    </source>
</reference>
<proteinExistence type="predicted"/>
<dbReference type="Proteomes" id="UP001596303">
    <property type="component" value="Unassembled WGS sequence"/>
</dbReference>
<keyword evidence="3" id="KW-1185">Reference proteome</keyword>
<keyword evidence="1" id="KW-0732">Signal</keyword>
<sequence>MKHFLAYPLAGLAVTGLACTSLPAMAQAMTTVSPNAIQPETTLTISAEAEVTASPDVAYLTGGVVSEASTAQEALRQNSVDMAGVYKALEGAGLAKKNIQTSDFSLQPVYNYPENEPAVLTGYRVSNQVMVKVEDLDNVGSIIDTMVELGGNTFNGVSFDIQDSSELQNEARRKAMQEAVARAELYAEASGYQVARIVTISETGGYRPQPVGRMVMAEASMAKSAPTQISGGELTVSAGVSVVFELTQ</sequence>
<comment type="caution">
    <text evidence="2">The sequence shown here is derived from an EMBL/GenBank/DDBJ whole genome shotgun (WGS) entry which is preliminary data.</text>
</comment>
<evidence type="ECO:0000313" key="3">
    <source>
        <dbReference type="Proteomes" id="UP001596303"/>
    </source>
</evidence>
<dbReference type="InterPro" id="IPR007497">
    <property type="entry name" value="SIMPL/DUF541"/>
</dbReference>
<dbReference type="InterPro" id="IPR052022">
    <property type="entry name" value="26kDa_periplasmic_antigen"/>
</dbReference>
<organism evidence="2 3">
    <name type="scientific">Ponticaulis profundi</name>
    <dbReference type="NCBI Taxonomy" id="2665222"/>
    <lineage>
        <taxon>Bacteria</taxon>
        <taxon>Pseudomonadati</taxon>
        <taxon>Pseudomonadota</taxon>
        <taxon>Alphaproteobacteria</taxon>
        <taxon>Hyphomonadales</taxon>
        <taxon>Hyphomonadaceae</taxon>
        <taxon>Ponticaulis</taxon>
    </lineage>
</organism>
<evidence type="ECO:0000256" key="1">
    <source>
        <dbReference type="SAM" id="SignalP"/>
    </source>
</evidence>
<dbReference type="Gene3D" id="3.30.110.170">
    <property type="entry name" value="Protein of unknown function (DUF541), domain 1"/>
    <property type="match status" value="1"/>
</dbReference>
<gene>
    <name evidence="2" type="ORF">ACFQDM_11255</name>
</gene>
<protein>
    <submittedName>
        <fullName evidence="2">SIMPL domain-containing protein</fullName>
    </submittedName>
</protein>
<dbReference type="PANTHER" id="PTHR34387">
    <property type="entry name" value="SLR1258 PROTEIN"/>
    <property type="match status" value="1"/>
</dbReference>
<feature type="chain" id="PRO_5046478782" evidence="1">
    <location>
        <begin position="27"/>
        <end position="248"/>
    </location>
</feature>